<feature type="chain" id="PRO_5037037070" description="Deacetylase PdaC domain-containing protein" evidence="1">
    <location>
        <begin position="27"/>
        <end position="376"/>
    </location>
</feature>
<evidence type="ECO:0000313" key="2">
    <source>
        <dbReference type="EMBL" id="MBS5519701.1"/>
    </source>
</evidence>
<organism evidence="2 3">
    <name type="scientific">Acidaminococcus intestini</name>
    <dbReference type="NCBI Taxonomy" id="187327"/>
    <lineage>
        <taxon>Bacteria</taxon>
        <taxon>Bacillati</taxon>
        <taxon>Bacillota</taxon>
        <taxon>Negativicutes</taxon>
        <taxon>Acidaminococcales</taxon>
        <taxon>Acidaminococcaceae</taxon>
        <taxon>Acidaminococcus</taxon>
    </lineage>
</organism>
<keyword evidence="1" id="KW-0732">Signal</keyword>
<gene>
    <name evidence="2" type="ORF">KHX13_05135</name>
</gene>
<evidence type="ECO:0000256" key="1">
    <source>
        <dbReference type="SAM" id="SignalP"/>
    </source>
</evidence>
<sequence length="376" mass="42330">MKKRIAAIVTAALTILGLHIQHPAMAAAPQRYTPKSGGFTMTIPPGSTELYHTTTGVRFKVGEDFLVSADLYTLPSFISVPMKQYSGEQKRELTKFLKKIQDDQDNTIVDMDDKTAEETTDKAALLREKLHGKKENPSVRSKKGLREGCYDFRSLPKDPEKTRRPFIIGRAYQTQKNDLCVVTVRTTQANEEAGKEALKAITKDLDLKKVRYTDENILTVTNLGFRMEIPSGWRIYTLRADNVLFGRSLSSVHTDSMMIRKLSDDSFKELGSATKATIDRAEKNFIEKITSYTPNITILHHEPIIVGDLRGSLSQSTDNEDLKKVFLLNAYLLNPQGEGYVIHFQTDDTINYDLKLSAFKRAVQSFALLAQEKKSA</sequence>
<dbReference type="AlphaFoldDB" id="A0A943EDJ3"/>
<evidence type="ECO:0000313" key="3">
    <source>
        <dbReference type="Proteomes" id="UP000754226"/>
    </source>
</evidence>
<feature type="signal peptide" evidence="1">
    <location>
        <begin position="1"/>
        <end position="26"/>
    </location>
</feature>
<dbReference type="EMBL" id="JAGZCZ010000005">
    <property type="protein sequence ID" value="MBS5519701.1"/>
    <property type="molecule type" value="Genomic_DNA"/>
</dbReference>
<comment type="caution">
    <text evidence="2">The sequence shown here is derived from an EMBL/GenBank/DDBJ whole genome shotgun (WGS) entry which is preliminary data.</text>
</comment>
<evidence type="ECO:0008006" key="4">
    <source>
        <dbReference type="Google" id="ProtNLM"/>
    </source>
</evidence>
<accession>A0A943EDJ3</accession>
<proteinExistence type="predicted"/>
<dbReference type="Proteomes" id="UP000754226">
    <property type="component" value="Unassembled WGS sequence"/>
</dbReference>
<name>A0A943EDJ3_9FIRM</name>
<reference evidence="2" key="1">
    <citation type="submission" date="2021-02" db="EMBL/GenBank/DDBJ databases">
        <title>Infant gut strain persistence is associated with maternal origin, phylogeny, and functional potential including surface adhesion and iron acquisition.</title>
        <authorList>
            <person name="Lou Y.C."/>
        </authorList>
    </citation>
    <scope>NUCLEOTIDE SEQUENCE</scope>
    <source>
        <strain evidence="2">L3_106_000M1_dasL3_106_000M1_concoct_15</strain>
    </source>
</reference>
<protein>
    <recommendedName>
        <fullName evidence="4">Deacetylase PdaC domain-containing protein</fullName>
    </recommendedName>
</protein>